<evidence type="ECO:0000313" key="2">
    <source>
        <dbReference type="Proteomes" id="UP001228905"/>
    </source>
</evidence>
<dbReference type="SUPFAM" id="SSF52540">
    <property type="entry name" value="P-loop containing nucleoside triphosphate hydrolases"/>
    <property type="match status" value="1"/>
</dbReference>
<dbReference type="InterPro" id="IPR027417">
    <property type="entry name" value="P-loop_NTPase"/>
</dbReference>
<proteinExistence type="predicted"/>
<dbReference type="Gene3D" id="3.40.50.300">
    <property type="entry name" value="P-loop containing nucleotide triphosphate hydrolases"/>
    <property type="match status" value="1"/>
</dbReference>
<dbReference type="RefSeq" id="WP_307344886.1">
    <property type="nucleotide sequence ID" value="NZ_JAUSVS010000001.1"/>
</dbReference>
<keyword evidence="2" id="KW-1185">Reference proteome</keyword>
<accession>A0ABU0IM83</accession>
<sequence>MAATAKQIEILKRCGRPVAHLRAQLKRKRLGLIFGAGVSKDIGFPNWTELVDRLAAHPEVKGVEQLKRYRLENSPAFVLTRSLASVTQLLFGIYRLNKIETQKLSTPLTFFAEQTIKTDWLRLIHHELYSGLTTEERLKKIKNHPYLSSFLEIIKRSPITVNYNFDDTLERMLLLARNDVERESTRGYEVADKPNSQFQKDNSVVYHPNGFLPSTFEDGTSADVIFSDEAFQDQLLSAATGKYVHLSNHLFRNTCLLIGLSLEDPTLQSLLRQNSIANPGNIHYVVHFVPDFGAADSEAMKTLFRQNFSSYGLYTIFLDSAGIKFLATIIAMEDEPFHLNYAQHVQKLVYYLVGSVGSGKSTAASNFRNLITYDEWIDERKPELAKAEEDVDPSAIPDINRWIAEQFRKKNYALQSSKEGIHLVDRAPLDPLTFSAPEERPTKSAALLEQITDNGTREICKGHIIHLECGMEEIRIRNSLKHKYWTDSQYQQLLVRIDEVYGPMVRTTICTRGRDATAVAREIAKVIFLDDYRPVDLEDTLKQVQAGTYAV</sequence>
<gene>
    <name evidence="1" type="ORF">QO010_000258</name>
</gene>
<dbReference type="Pfam" id="PF13289">
    <property type="entry name" value="SIR2_2"/>
    <property type="match status" value="1"/>
</dbReference>
<name>A0ABU0IM83_9CAUL</name>
<organism evidence="1 2">
    <name type="scientific">Caulobacter ginsengisoli</name>
    <dbReference type="NCBI Taxonomy" id="400775"/>
    <lineage>
        <taxon>Bacteria</taxon>
        <taxon>Pseudomonadati</taxon>
        <taxon>Pseudomonadota</taxon>
        <taxon>Alphaproteobacteria</taxon>
        <taxon>Caulobacterales</taxon>
        <taxon>Caulobacteraceae</taxon>
        <taxon>Caulobacter</taxon>
    </lineage>
</organism>
<evidence type="ECO:0000313" key="1">
    <source>
        <dbReference type="EMBL" id="MDQ0462510.1"/>
    </source>
</evidence>
<dbReference type="EMBL" id="JAUSVS010000001">
    <property type="protein sequence ID" value="MDQ0462510.1"/>
    <property type="molecule type" value="Genomic_DNA"/>
</dbReference>
<comment type="caution">
    <text evidence="1">The sequence shown here is derived from an EMBL/GenBank/DDBJ whole genome shotgun (WGS) entry which is preliminary data.</text>
</comment>
<protein>
    <recommendedName>
        <fullName evidence="3">SIR2-like domain-containing protein</fullName>
    </recommendedName>
</protein>
<evidence type="ECO:0008006" key="3">
    <source>
        <dbReference type="Google" id="ProtNLM"/>
    </source>
</evidence>
<reference evidence="1 2" key="1">
    <citation type="submission" date="2023-07" db="EMBL/GenBank/DDBJ databases">
        <title>Genomic Encyclopedia of Type Strains, Phase IV (KMG-IV): sequencing the most valuable type-strain genomes for metagenomic binning, comparative biology and taxonomic classification.</title>
        <authorList>
            <person name="Goeker M."/>
        </authorList>
    </citation>
    <scope>NUCLEOTIDE SEQUENCE [LARGE SCALE GENOMIC DNA]</scope>
    <source>
        <strain evidence="1 2">DSM 18695</strain>
    </source>
</reference>
<dbReference type="Proteomes" id="UP001228905">
    <property type="component" value="Unassembled WGS sequence"/>
</dbReference>